<dbReference type="Pfam" id="PF00015">
    <property type="entry name" value="MCPsignal"/>
    <property type="match status" value="1"/>
</dbReference>
<keyword evidence="2" id="KW-1003">Cell membrane</keyword>
<dbReference type="Pfam" id="PF00672">
    <property type="entry name" value="HAMP"/>
    <property type="match status" value="1"/>
</dbReference>
<evidence type="ECO:0000256" key="2">
    <source>
        <dbReference type="ARBA" id="ARBA00022475"/>
    </source>
</evidence>
<evidence type="ECO:0000256" key="8">
    <source>
        <dbReference type="ARBA" id="ARBA00029447"/>
    </source>
</evidence>
<comment type="caution">
    <text evidence="13">The sequence shown here is derived from an EMBL/GenBank/DDBJ whole genome shotgun (WGS) entry which is preliminary data.</text>
</comment>
<dbReference type="PROSITE" id="PS50885">
    <property type="entry name" value="HAMP"/>
    <property type="match status" value="1"/>
</dbReference>
<dbReference type="Pfam" id="PF02743">
    <property type="entry name" value="dCache_1"/>
    <property type="match status" value="1"/>
</dbReference>
<evidence type="ECO:0000256" key="3">
    <source>
        <dbReference type="ARBA" id="ARBA00022500"/>
    </source>
</evidence>
<dbReference type="InterPro" id="IPR003660">
    <property type="entry name" value="HAMP_dom"/>
</dbReference>
<feature type="transmembrane region" description="Helical" evidence="10">
    <location>
        <begin position="12"/>
        <end position="32"/>
    </location>
</feature>
<evidence type="ECO:0000256" key="1">
    <source>
        <dbReference type="ARBA" id="ARBA00004651"/>
    </source>
</evidence>
<dbReference type="SMART" id="SM00283">
    <property type="entry name" value="MA"/>
    <property type="match status" value="1"/>
</dbReference>
<gene>
    <name evidence="13" type="ORF">EDC18_103179</name>
</gene>
<dbReference type="SUPFAM" id="SSF58104">
    <property type="entry name" value="Methyl-accepting chemotaxis protein (MCP) signaling domain"/>
    <property type="match status" value="1"/>
</dbReference>
<dbReference type="OrthoDB" id="243053at2"/>
<evidence type="ECO:0000256" key="5">
    <source>
        <dbReference type="ARBA" id="ARBA00022989"/>
    </source>
</evidence>
<dbReference type="GO" id="GO:0006935">
    <property type="term" value="P:chemotaxis"/>
    <property type="evidence" value="ECO:0007669"/>
    <property type="project" value="UniProtKB-KW"/>
</dbReference>
<dbReference type="InterPro" id="IPR033479">
    <property type="entry name" value="dCache_1"/>
</dbReference>
<evidence type="ECO:0000256" key="10">
    <source>
        <dbReference type="SAM" id="Phobius"/>
    </source>
</evidence>
<evidence type="ECO:0000313" key="14">
    <source>
        <dbReference type="Proteomes" id="UP000294902"/>
    </source>
</evidence>
<dbReference type="AlphaFoldDB" id="A0A4R3MN64"/>
<dbReference type="CDD" id="cd11386">
    <property type="entry name" value="MCP_signal"/>
    <property type="match status" value="1"/>
</dbReference>
<comment type="subcellular location">
    <subcellularLocation>
        <location evidence="1">Cell membrane</location>
        <topology evidence="1">Multi-pass membrane protein</topology>
    </subcellularLocation>
</comment>
<feature type="domain" description="Methyl-accepting transducer" evidence="11">
    <location>
        <begin position="408"/>
        <end position="644"/>
    </location>
</feature>
<evidence type="ECO:0000256" key="6">
    <source>
        <dbReference type="ARBA" id="ARBA00023136"/>
    </source>
</evidence>
<keyword evidence="6 10" id="KW-0472">Membrane</keyword>
<dbReference type="GO" id="GO:0005886">
    <property type="term" value="C:plasma membrane"/>
    <property type="evidence" value="ECO:0007669"/>
    <property type="project" value="UniProtKB-SubCell"/>
</dbReference>
<keyword evidence="4 10" id="KW-0812">Transmembrane</keyword>
<dbReference type="GO" id="GO:0007165">
    <property type="term" value="P:signal transduction"/>
    <property type="evidence" value="ECO:0007669"/>
    <property type="project" value="UniProtKB-KW"/>
</dbReference>
<name>A0A4R3MN64_9FIRM</name>
<reference evidence="13 14" key="1">
    <citation type="submission" date="2019-03" db="EMBL/GenBank/DDBJ databases">
        <title>Genomic Encyclopedia of Type Strains, Phase IV (KMG-IV): sequencing the most valuable type-strain genomes for metagenomic binning, comparative biology and taxonomic classification.</title>
        <authorList>
            <person name="Goeker M."/>
        </authorList>
    </citation>
    <scope>NUCLEOTIDE SEQUENCE [LARGE SCALE GENOMIC DNA]</scope>
    <source>
        <strain evidence="13 14">DSM 24629</strain>
    </source>
</reference>
<dbReference type="CDD" id="cd06225">
    <property type="entry name" value="HAMP"/>
    <property type="match status" value="1"/>
</dbReference>
<dbReference type="PROSITE" id="PS50111">
    <property type="entry name" value="CHEMOTAXIS_TRANSDUC_2"/>
    <property type="match status" value="1"/>
</dbReference>
<evidence type="ECO:0000259" key="11">
    <source>
        <dbReference type="PROSITE" id="PS50111"/>
    </source>
</evidence>
<dbReference type="Gene3D" id="3.30.450.20">
    <property type="entry name" value="PAS domain"/>
    <property type="match status" value="1"/>
</dbReference>
<dbReference type="Proteomes" id="UP000294902">
    <property type="component" value="Unassembled WGS sequence"/>
</dbReference>
<proteinExistence type="inferred from homology"/>
<dbReference type="InterPro" id="IPR004089">
    <property type="entry name" value="MCPsignal_dom"/>
</dbReference>
<dbReference type="PANTHER" id="PTHR32089">
    <property type="entry name" value="METHYL-ACCEPTING CHEMOTAXIS PROTEIN MCPB"/>
    <property type="match status" value="1"/>
</dbReference>
<accession>A0A4R3MN64</accession>
<organism evidence="13 14">
    <name type="scientific">Natranaerovirga pectinivora</name>
    <dbReference type="NCBI Taxonomy" id="682400"/>
    <lineage>
        <taxon>Bacteria</taxon>
        <taxon>Bacillati</taxon>
        <taxon>Bacillota</taxon>
        <taxon>Clostridia</taxon>
        <taxon>Lachnospirales</taxon>
        <taxon>Natranaerovirgaceae</taxon>
        <taxon>Natranaerovirga</taxon>
    </lineage>
</organism>
<sequence>MKKTKAPLFIKLMILFLCISLIPMYGLFYITLNNVSTSLTDSAYQQLIIARDGRQETIENYFDERKTDISVLSYSPAVLESLALFEEVYNPNNLYNDGFNEVSDKFHTYFTEFIDQYGYYDLFLMDLQGNLVYTVIKEDDFGTNLMNGPYKDSGLGDVFRAGKNGYSVGDYEPYEPSAGIPAAFISHPVKNPRGQVVGVVALQLSDDDINSVMTNATGLGETGETYLVGADYLMRSDSRFSEEKAIGVKEVRSEAIDDVLQGNSNVIDTLDYRGEEVFSAYSPLNIEGLNWGIIAEIDKTEAMSMEVVLKRNAYQISLIILVIVIVISLLFALSIVRPVKVLLTSAKEIATGDFRNSIKVKSKDEIGELGYYFEQMRINLNNMMKHIKEEAGSMSGRILESTNTLAAATEQNTQSAEQVTLSIGEISNGIEKQKVFIEEISEAMNEVARGTQHFAETAYNVSEATAKMNKETKIGNEAVEKAESQMNSINDAVNYLERVNNTLNTSSNQIGQIIEVIGNISSQTNLLALNAAIEAARAGEYGKGFAVVADEIRVLADQSKKSTDEIGQIIKEILKETKESVEAVQGVIVSVEEGKIVVNQAGDSFRTILKESEGINNQIQEVSALAEEISASAQEVTASTTNLTEIAATSSESVHTVNGLSEEQLQSMEEVIASSRELESMVEALNGLMMDFKL</sequence>
<dbReference type="Gene3D" id="1.10.287.950">
    <property type="entry name" value="Methyl-accepting chemotaxis protein"/>
    <property type="match status" value="1"/>
</dbReference>
<feature type="transmembrane region" description="Helical" evidence="10">
    <location>
        <begin position="313"/>
        <end position="336"/>
    </location>
</feature>
<keyword evidence="3" id="KW-0145">Chemotaxis</keyword>
<dbReference type="InterPro" id="IPR029151">
    <property type="entry name" value="Sensor-like_sf"/>
</dbReference>
<comment type="similarity">
    <text evidence="8">Belongs to the methyl-accepting chemotaxis (MCP) protein family.</text>
</comment>
<keyword evidence="14" id="KW-1185">Reference proteome</keyword>
<evidence type="ECO:0000256" key="9">
    <source>
        <dbReference type="PROSITE-ProRule" id="PRU00284"/>
    </source>
</evidence>
<protein>
    <submittedName>
        <fullName evidence="13">Methyl-accepting chemotaxis protein</fullName>
    </submittedName>
</protein>
<evidence type="ECO:0000259" key="12">
    <source>
        <dbReference type="PROSITE" id="PS50885"/>
    </source>
</evidence>
<evidence type="ECO:0000256" key="7">
    <source>
        <dbReference type="ARBA" id="ARBA00023224"/>
    </source>
</evidence>
<keyword evidence="7 9" id="KW-0807">Transducer</keyword>
<dbReference type="PANTHER" id="PTHR32089:SF112">
    <property type="entry name" value="LYSOZYME-LIKE PROTEIN-RELATED"/>
    <property type="match status" value="1"/>
</dbReference>
<evidence type="ECO:0000313" key="13">
    <source>
        <dbReference type="EMBL" id="TCT15474.1"/>
    </source>
</evidence>
<dbReference type="RefSeq" id="WP_132251201.1">
    <property type="nucleotide sequence ID" value="NZ_SMAL01000003.1"/>
</dbReference>
<evidence type="ECO:0000256" key="4">
    <source>
        <dbReference type="ARBA" id="ARBA00022692"/>
    </source>
</evidence>
<feature type="domain" description="HAMP" evidence="12">
    <location>
        <begin position="333"/>
        <end position="385"/>
    </location>
</feature>
<dbReference type="SUPFAM" id="SSF103190">
    <property type="entry name" value="Sensory domain-like"/>
    <property type="match status" value="1"/>
</dbReference>
<dbReference type="EMBL" id="SMAL01000003">
    <property type="protein sequence ID" value="TCT15474.1"/>
    <property type="molecule type" value="Genomic_DNA"/>
</dbReference>
<dbReference type="SMART" id="SM00304">
    <property type="entry name" value="HAMP"/>
    <property type="match status" value="1"/>
</dbReference>
<keyword evidence="5 10" id="KW-1133">Transmembrane helix</keyword>